<evidence type="ECO:0000313" key="1">
    <source>
        <dbReference type="EMBL" id="KAI8541304.1"/>
    </source>
</evidence>
<protein>
    <submittedName>
        <fullName evidence="1">Uncharacterized protein</fullName>
    </submittedName>
</protein>
<gene>
    <name evidence="1" type="ORF">RHMOL_Rhmol08G0051500</name>
</gene>
<dbReference type="Proteomes" id="UP001062846">
    <property type="component" value="Chromosome 8"/>
</dbReference>
<proteinExistence type="predicted"/>
<comment type="caution">
    <text evidence="1">The sequence shown here is derived from an EMBL/GenBank/DDBJ whole genome shotgun (WGS) entry which is preliminary data.</text>
</comment>
<sequence length="341" mass="38246">MSTSHGEYQSSGMLSRDQLLHLFDRFSFLTSQPEVKKRIADAVDDKQEAVAVTTELQEEIFLEMGVDIKGLGREVNIQSYRPFVADPREEMACEEAELGPDQFSKKLQMQHKLQEQLHEQMDADSTASVLSVEQIQDIVRRRVTPLFRPSRMAATMTMSTSLLAAFKGLTLSSTSSSSFLRGEFGSFNLGAKLSPKTKNTLTITCAHKKGAGSTKNGRDSKGQRLGVKIYGDQVAKPGSIIIRQRGTKFHPGNNVGLGKDYTIWSLIDGLVKFEKFGPDKKKVSVYPYEPKPENPNSYRVRRRESFRKQRERRKARREGKVLQSQIILASVDEAAENNPIG</sequence>
<dbReference type="EMBL" id="CM046395">
    <property type="protein sequence ID" value="KAI8541304.1"/>
    <property type="molecule type" value="Genomic_DNA"/>
</dbReference>
<evidence type="ECO:0000313" key="2">
    <source>
        <dbReference type="Proteomes" id="UP001062846"/>
    </source>
</evidence>
<organism evidence="1 2">
    <name type="scientific">Rhododendron molle</name>
    <name type="common">Chinese azalea</name>
    <name type="synonym">Azalea mollis</name>
    <dbReference type="NCBI Taxonomy" id="49168"/>
    <lineage>
        <taxon>Eukaryota</taxon>
        <taxon>Viridiplantae</taxon>
        <taxon>Streptophyta</taxon>
        <taxon>Embryophyta</taxon>
        <taxon>Tracheophyta</taxon>
        <taxon>Spermatophyta</taxon>
        <taxon>Magnoliopsida</taxon>
        <taxon>eudicotyledons</taxon>
        <taxon>Gunneridae</taxon>
        <taxon>Pentapetalae</taxon>
        <taxon>asterids</taxon>
        <taxon>Ericales</taxon>
        <taxon>Ericaceae</taxon>
        <taxon>Ericoideae</taxon>
        <taxon>Rhodoreae</taxon>
        <taxon>Rhododendron</taxon>
    </lineage>
</organism>
<reference evidence="1" key="1">
    <citation type="submission" date="2022-02" db="EMBL/GenBank/DDBJ databases">
        <title>Plant Genome Project.</title>
        <authorList>
            <person name="Zhang R.-G."/>
        </authorList>
    </citation>
    <scope>NUCLEOTIDE SEQUENCE</scope>
    <source>
        <strain evidence="1">AT1</strain>
    </source>
</reference>
<name>A0ACC0MK88_RHOML</name>
<keyword evidence="2" id="KW-1185">Reference proteome</keyword>
<accession>A0ACC0MK88</accession>